<gene>
    <name evidence="1" type="ORF">FCC1311_108852</name>
</gene>
<dbReference type="EMBL" id="BEYU01000206">
    <property type="protein sequence ID" value="GBG34663.1"/>
    <property type="molecule type" value="Genomic_DNA"/>
</dbReference>
<dbReference type="AlphaFoldDB" id="A0A2R5H0S4"/>
<reference evidence="1 2" key="1">
    <citation type="submission" date="2017-12" db="EMBL/GenBank/DDBJ databases">
        <title>Sequencing, de novo assembly and annotation of complete genome of a new Thraustochytrid species, strain FCC1311.</title>
        <authorList>
            <person name="Sedici K."/>
            <person name="Godart F."/>
            <person name="Aiese Cigliano R."/>
            <person name="Sanseverino W."/>
            <person name="Barakat M."/>
            <person name="Ortet P."/>
            <person name="Marechal E."/>
            <person name="Cagnac O."/>
            <person name="Amato A."/>
        </authorList>
    </citation>
    <scope>NUCLEOTIDE SEQUENCE [LARGE SCALE GENOMIC DNA]</scope>
</reference>
<evidence type="ECO:0000313" key="2">
    <source>
        <dbReference type="Proteomes" id="UP000241890"/>
    </source>
</evidence>
<dbReference type="Proteomes" id="UP000241890">
    <property type="component" value="Unassembled WGS sequence"/>
</dbReference>
<accession>A0A2R5H0S4</accession>
<name>A0A2R5H0S4_9STRA</name>
<organism evidence="1 2">
    <name type="scientific">Hondaea fermentalgiana</name>
    <dbReference type="NCBI Taxonomy" id="2315210"/>
    <lineage>
        <taxon>Eukaryota</taxon>
        <taxon>Sar</taxon>
        <taxon>Stramenopiles</taxon>
        <taxon>Bigyra</taxon>
        <taxon>Labyrinthulomycetes</taxon>
        <taxon>Thraustochytrida</taxon>
        <taxon>Thraustochytriidae</taxon>
        <taxon>Hondaea</taxon>
    </lineage>
</organism>
<sequence>MERASVAGTDPSLAPHRAGLALRASCFVILRVSTRRIASRRGLTGGDGFCFTGVIDQEQASGTNVDNSVALHYKCLSEQLPDLANTCKALTDDTCYPRTVLGWQQYWCETAELEFTQASEGTSVYSDMIETCLTDLRTGTEEEQSQTWITYACQMNSLLPYGTTQQDSYVEECVNLLAEEGWYEWAQTAQYQGIIPHEYVQSDTCVSSLDDFTTIPDDLECASGMIVETNQDGTWVPIFYFPPDTPLCTGAIAEATGDVYPELFLYQIRLRRCGLAARCLVADEGTECKPLPSIDVQVIFAGQVCEQSDDGCDTCELNNNGMPPAVCETNAQDTYYLGLCEQCCETNNFVPGQEGQTCRELEVSTPYCDASDSATSAYCTELRRSSSNAQLTLGIAKVVVEGEEFCCESCQLWGDPFGEAFDGSRERLIVCDARDEDCFTQEEICNSLVDHAGNPCVWDQATKDLIGSNRGNIGAYGSPCLPNYALSGENEVTLYNVSEPYYSLSFFTGERSILDFMMLNTSKGEYTLDPEACYGDGELAGWTTVSGTPVDEAFKLTYTGAGEDGYGNNERVWAVYERDMGIFFRVTCVNTQAVTTDYVGGYRLNIEHLVDTNQTRPGAGGYCVSGDLLSYGGSYTNNSFAEECEITDLELDHLACKAFWSGSCTRNQIDLGIQSWCETANQLNSVTACFDNIKRNNNAKTGQRWITAVCTALLPQKQASQTDSDFIRDCEELAETSGEPFAIVENYGSAGDRASVSSYCASSVTEYGSRDETDACISGISVQYNHGSGGWTEAFFIPSNLLPCDGALSIPASNSDYWPLFIYPIRFQQCDVLNEEGACLATENVEASCMATFGYSLNYTFSYDVDLECDSGDQA</sequence>
<dbReference type="InParanoid" id="A0A2R5H0S4"/>
<protein>
    <submittedName>
        <fullName evidence="1">Uncharacterized protein</fullName>
    </submittedName>
</protein>
<proteinExistence type="predicted"/>
<comment type="caution">
    <text evidence="1">The sequence shown here is derived from an EMBL/GenBank/DDBJ whole genome shotgun (WGS) entry which is preliminary data.</text>
</comment>
<keyword evidence="2" id="KW-1185">Reference proteome</keyword>
<evidence type="ECO:0000313" key="1">
    <source>
        <dbReference type="EMBL" id="GBG34663.1"/>
    </source>
</evidence>